<feature type="binding site" evidence="19">
    <location>
        <position position="62"/>
    </location>
    <ligand>
        <name>GTP</name>
        <dbReference type="ChEBI" id="CHEBI:37565"/>
    </ligand>
</feature>
<evidence type="ECO:0000256" key="18">
    <source>
        <dbReference type="PIRSR" id="PIRSR006135-1"/>
    </source>
</evidence>
<keyword evidence="15 19" id="KW-0342">GTP-binding</keyword>
<gene>
    <name evidence="20" type="ORF">IAB71_00700</name>
</gene>
<dbReference type="AlphaFoldDB" id="A0A9D1P0M4"/>
<evidence type="ECO:0000256" key="14">
    <source>
        <dbReference type="ARBA" id="ARBA00022840"/>
    </source>
</evidence>
<dbReference type="GO" id="GO:0043752">
    <property type="term" value="F:adenosylcobinamide kinase activity"/>
    <property type="evidence" value="ECO:0007669"/>
    <property type="project" value="UniProtKB-EC"/>
</dbReference>
<comment type="function">
    <text evidence="4">Catalyzes ATP-dependent phosphorylation of adenosylcobinamide and addition of GMP to adenosylcobinamide phosphate.</text>
</comment>
<evidence type="ECO:0000256" key="9">
    <source>
        <dbReference type="ARBA" id="ARBA00012523"/>
    </source>
</evidence>
<dbReference type="GO" id="GO:0008820">
    <property type="term" value="F:cobinamide phosphate guanylyltransferase activity"/>
    <property type="evidence" value="ECO:0007669"/>
    <property type="project" value="UniProtKB-EC"/>
</dbReference>
<dbReference type="Pfam" id="PF02283">
    <property type="entry name" value="CobU"/>
    <property type="match status" value="1"/>
</dbReference>
<organism evidence="20 21">
    <name type="scientific">Candidatus Scatomonas pullistercoris</name>
    <dbReference type="NCBI Taxonomy" id="2840920"/>
    <lineage>
        <taxon>Bacteria</taxon>
        <taxon>Bacillati</taxon>
        <taxon>Bacillota</taxon>
        <taxon>Clostridia</taxon>
        <taxon>Lachnospirales</taxon>
        <taxon>Lachnospiraceae</taxon>
        <taxon>Lachnospiraceae incertae sedis</taxon>
        <taxon>Candidatus Scatomonas</taxon>
    </lineage>
</organism>
<dbReference type="InterPro" id="IPR003203">
    <property type="entry name" value="CobU/CobP"/>
</dbReference>
<evidence type="ECO:0000256" key="7">
    <source>
        <dbReference type="ARBA" id="ARBA00007490"/>
    </source>
</evidence>
<reference evidence="20" key="2">
    <citation type="journal article" date="2021" name="PeerJ">
        <title>Extensive microbial diversity within the chicken gut microbiome revealed by metagenomics and culture.</title>
        <authorList>
            <person name="Gilroy R."/>
            <person name="Ravi A."/>
            <person name="Getino M."/>
            <person name="Pursley I."/>
            <person name="Horton D.L."/>
            <person name="Alikhan N.F."/>
            <person name="Baker D."/>
            <person name="Gharbi K."/>
            <person name="Hall N."/>
            <person name="Watson M."/>
            <person name="Adriaenssens E.M."/>
            <person name="Foster-Nyarko E."/>
            <person name="Jarju S."/>
            <person name="Secka A."/>
            <person name="Antonio M."/>
            <person name="Oren A."/>
            <person name="Chaudhuri R.R."/>
            <person name="La Ragione R."/>
            <person name="Hildebrand F."/>
            <person name="Pallen M.J."/>
        </authorList>
    </citation>
    <scope>NUCLEOTIDE SEQUENCE</scope>
    <source>
        <strain evidence="20">CHK188-20938</strain>
    </source>
</reference>
<evidence type="ECO:0000256" key="19">
    <source>
        <dbReference type="PIRSR" id="PIRSR006135-2"/>
    </source>
</evidence>
<evidence type="ECO:0000256" key="16">
    <source>
        <dbReference type="ARBA" id="ARBA00029570"/>
    </source>
</evidence>
<evidence type="ECO:0000313" key="21">
    <source>
        <dbReference type="Proteomes" id="UP000824169"/>
    </source>
</evidence>
<protein>
    <recommendedName>
        <fullName evidence="16">Adenosylcobinamide kinase</fullName>
        <ecNumber evidence="8">2.7.1.156</ecNumber>
        <ecNumber evidence="9">2.7.7.62</ecNumber>
    </recommendedName>
    <alternativeName>
        <fullName evidence="17">Adenosylcobinamide-phosphate guanylyltransferase</fullName>
    </alternativeName>
</protein>
<comment type="catalytic activity">
    <reaction evidence="1">
        <text>adenosylcob(III)inamide + ATP = adenosylcob(III)inamide phosphate + ADP + H(+)</text>
        <dbReference type="Rhea" id="RHEA:15769"/>
        <dbReference type="ChEBI" id="CHEBI:2480"/>
        <dbReference type="ChEBI" id="CHEBI:15378"/>
        <dbReference type="ChEBI" id="CHEBI:30616"/>
        <dbReference type="ChEBI" id="CHEBI:58502"/>
        <dbReference type="ChEBI" id="CHEBI:456216"/>
        <dbReference type="EC" id="2.7.1.156"/>
    </reaction>
</comment>
<comment type="similarity">
    <text evidence="7">Belongs to the CobU/CobP family.</text>
</comment>
<dbReference type="CDD" id="cd00544">
    <property type="entry name" value="CobU"/>
    <property type="match status" value="1"/>
</dbReference>
<comment type="pathway">
    <text evidence="6">Cofactor biosynthesis; adenosylcobalamin biosynthesis; adenosylcobalamin from cob(II)yrinate a,c-diamide: step 5/7.</text>
</comment>
<name>A0A9D1P0M4_9FIRM</name>
<evidence type="ECO:0000256" key="11">
    <source>
        <dbReference type="ARBA" id="ARBA00022679"/>
    </source>
</evidence>
<evidence type="ECO:0000256" key="12">
    <source>
        <dbReference type="ARBA" id="ARBA00022741"/>
    </source>
</evidence>
<evidence type="ECO:0000256" key="5">
    <source>
        <dbReference type="ARBA" id="ARBA00004692"/>
    </source>
</evidence>
<reference evidence="20" key="1">
    <citation type="submission" date="2020-10" db="EMBL/GenBank/DDBJ databases">
        <authorList>
            <person name="Gilroy R."/>
        </authorList>
    </citation>
    <scope>NUCLEOTIDE SEQUENCE</scope>
    <source>
        <strain evidence="20">CHK188-20938</strain>
    </source>
</reference>
<dbReference type="GO" id="GO:0009236">
    <property type="term" value="P:cobalamin biosynthetic process"/>
    <property type="evidence" value="ECO:0007669"/>
    <property type="project" value="UniProtKB-KW"/>
</dbReference>
<sequence length="175" mass="19789">MLHLITGGSGSGKSRYAEEQILKLGPGRRIYVATMYPYDEESLRRIDRHRAMRAEKNFETVECYESLSSREFPEGANILLECMSNLVANEMFRPEGAGIHTVEAVLKGIWHLREQAENLVIVTNEIFSDGTEYGNSTRLYQEYLGTINQEVALWADRVTEVVYGIPISLKGGKRA</sequence>
<evidence type="ECO:0000256" key="15">
    <source>
        <dbReference type="ARBA" id="ARBA00023134"/>
    </source>
</evidence>
<proteinExistence type="inferred from homology"/>
<keyword evidence="20" id="KW-0548">Nucleotidyltransferase</keyword>
<dbReference type="GO" id="GO:0005524">
    <property type="term" value="F:ATP binding"/>
    <property type="evidence" value="ECO:0007669"/>
    <property type="project" value="UniProtKB-KW"/>
</dbReference>
<comment type="caution">
    <text evidence="20">The sequence shown here is derived from an EMBL/GenBank/DDBJ whole genome shotgun (WGS) entry which is preliminary data.</text>
</comment>
<dbReference type="GO" id="GO:0005525">
    <property type="term" value="F:GTP binding"/>
    <property type="evidence" value="ECO:0007669"/>
    <property type="project" value="UniProtKB-KW"/>
</dbReference>
<evidence type="ECO:0000256" key="3">
    <source>
        <dbReference type="ARBA" id="ARBA00001522"/>
    </source>
</evidence>
<keyword evidence="11" id="KW-0808">Transferase</keyword>
<evidence type="ECO:0000256" key="8">
    <source>
        <dbReference type="ARBA" id="ARBA00012016"/>
    </source>
</evidence>
<dbReference type="EC" id="2.7.7.62" evidence="9"/>
<dbReference type="EC" id="2.7.1.156" evidence="8"/>
<keyword evidence="10" id="KW-0169">Cobalamin biosynthesis</keyword>
<evidence type="ECO:0000256" key="17">
    <source>
        <dbReference type="ARBA" id="ARBA00030571"/>
    </source>
</evidence>
<accession>A0A9D1P0M4</accession>
<evidence type="ECO:0000256" key="1">
    <source>
        <dbReference type="ARBA" id="ARBA00000312"/>
    </source>
</evidence>
<comment type="pathway">
    <text evidence="5">Cofactor biosynthesis; adenosylcobalamin biosynthesis; adenosylcobalamin from cob(II)yrinate a,c-diamide: step 6/7.</text>
</comment>
<feature type="binding site" evidence="19">
    <location>
        <position position="81"/>
    </location>
    <ligand>
        <name>GTP</name>
        <dbReference type="ChEBI" id="CHEBI:37565"/>
    </ligand>
</feature>
<evidence type="ECO:0000313" key="20">
    <source>
        <dbReference type="EMBL" id="HIV24301.1"/>
    </source>
</evidence>
<dbReference type="Gene3D" id="3.40.50.300">
    <property type="entry name" value="P-loop containing nucleotide triphosphate hydrolases"/>
    <property type="match status" value="1"/>
</dbReference>
<keyword evidence="14" id="KW-0067">ATP-binding</keyword>
<comment type="catalytic activity">
    <reaction evidence="3">
        <text>adenosylcob(III)inamide + GTP = adenosylcob(III)inamide phosphate + GDP + H(+)</text>
        <dbReference type="Rhea" id="RHEA:15765"/>
        <dbReference type="ChEBI" id="CHEBI:2480"/>
        <dbReference type="ChEBI" id="CHEBI:15378"/>
        <dbReference type="ChEBI" id="CHEBI:37565"/>
        <dbReference type="ChEBI" id="CHEBI:58189"/>
        <dbReference type="ChEBI" id="CHEBI:58502"/>
        <dbReference type="EC" id="2.7.1.156"/>
    </reaction>
</comment>
<evidence type="ECO:0000256" key="6">
    <source>
        <dbReference type="ARBA" id="ARBA00005159"/>
    </source>
</evidence>
<keyword evidence="13 20" id="KW-0418">Kinase</keyword>
<evidence type="ECO:0000256" key="2">
    <source>
        <dbReference type="ARBA" id="ARBA00000711"/>
    </source>
</evidence>
<dbReference type="PIRSF" id="PIRSF006135">
    <property type="entry name" value="CobU"/>
    <property type="match status" value="1"/>
</dbReference>
<dbReference type="EMBL" id="DVOO01000003">
    <property type="protein sequence ID" value="HIV24301.1"/>
    <property type="molecule type" value="Genomic_DNA"/>
</dbReference>
<evidence type="ECO:0000256" key="4">
    <source>
        <dbReference type="ARBA" id="ARBA00003889"/>
    </source>
</evidence>
<feature type="binding site" evidence="19">
    <location>
        <begin position="7"/>
        <end position="14"/>
    </location>
    <ligand>
        <name>GTP</name>
        <dbReference type="ChEBI" id="CHEBI:37565"/>
    </ligand>
</feature>
<evidence type="ECO:0000256" key="13">
    <source>
        <dbReference type="ARBA" id="ARBA00022777"/>
    </source>
</evidence>
<feature type="binding site" evidence="19">
    <location>
        <begin position="50"/>
        <end position="53"/>
    </location>
    <ligand>
        <name>GTP</name>
        <dbReference type="ChEBI" id="CHEBI:37565"/>
    </ligand>
</feature>
<keyword evidence="12 19" id="KW-0547">Nucleotide-binding</keyword>
<feature type="active site" description="GMP-histidine intermediate" evidence="18">
    <location>
        <position position="49"/>
    </location>
</feature>
<dbReference type="PANTHER" id="PTHR34848:SF1">
    <property type="entry name" value="BIFUNCTIONAL ADENOSYLCOBALAMIN BIOSYNTHESIS PROTEIN COBU"/>
    <property type="match status" value="1"/>
</dbReference>
<dbReference type="PANTHER" id="PTHR34848">
    <property type="match status" value="1"/>
</dbReference>
<comment type="catalytic activity">
    <reaction evidence="2">
        <text>adenosylcob(III)inamide phosphate + GTP + H(+) = adenosylcob(III)inamide-GDP + diphosphate</text>
        <dbReference type="Rhea" id="RHEA:22712"/>
        <dbReference type="ChEBI" id="CHEBI:15378"/>
        <dbReference type="ChEBI" id="CHEBI:33019"/>
        <dbReference type="ChEBI" id="CHEBI:37565"/>
        <dbReference type="ChEBI" id="CHEBI:58502"/>
        <dbReference type="ChEBI" id="CHEBI:60487"/>
        <dbReference type="EC" id="2.7.7.62"/>
    </reaction>
</comment>
<evidence type="ECO:0000256" key="10">
    <source>
        <dbReference type="ARBA" id="ARBA00022573"/>
    </source>
</evidence>
<dbReference type="InterPro" id="IPR027417">
    <property type="entry name" value="P-loop_NTPase"/>
</dbReference>
<dbReference type="SUPFAM" id="SSF52540">
    <property type="entry name" value="P-loop containing nucleoside triphosphate hydrolases"/>
    <property type="match status" value="1"/>
</dbReference>
<dbReference type="Proteomes" id="UP000824169">
    <property type="component" value="Unassembled WGS sequence"/>
</dbReference>